<dbReference type="AlphaFoldDB" id="A0A6A4XBK3"/>
<gene>
    <name evidence="2" type="ORF">FJT64_017435</name>
</gene>
<feature type="compositionally biased region" description="Basic and acidic residues" evidence="1">
    <location>
        <begin position="68"/>
        <end position="79"/>
    </location>
</feature>
<feature type="compositionally biased region" description="Polar residues" evidence="1">
    <location>
        <begin position="26"/>
        <end position="56"/>
    </location>
</feature>
<comment type="caution">
    <text evidence="2">The sequence shown here is derived from an EMBL/GenBank/DDBJ whole genome shotgun (WGS) entry which is preliminary data.</text>
</comment>
<dbReference type="Proteomes" id="UP000440578">
    <property type="component" value="Unassembled WGS sequence"/>
</dbReference>
<reference evidence="2 3" key="1">
    <citation type="submission" date="2019-07" db="EMBL/GenBank/DDBJ databases">
        <title>Draft genome assembly of a fouling barnacle, Amphibalanus amphitrite (Darwin, 1854): The first reference genome for Thecostraca.</title>
        <authorList>
            <person name="Kim W."/>
        </authorList>
    </citation>
    <scope>NUCLEOTIDE SEQUENCE [LARGE SCALE GENOMIC DNA]</scope>
    <source>
        <strain evidence="2">SNU_AA5</strain>
        <tissue evidence="2">Soma without cirri and trophi</tissue>
    </source>
</reference>
<organism evidence="2 3">
    <name type="scientific">Amphibalanus amphitrite</name>
    <name type="common">Striped barnacle</name>
    <name type="synonym">Balanus amphitrite</name>
    <dbReference type="NCBI Taxonomy" id="1232801"/>
    <lineage>
        <taxon>Eukaryota</taxon>
        <taxon>Metazoa</taxon>
        <taxon>Ecdysozoa</taxon>
        <taxon>Arthropoda</taxon>
        <taxon>Crustacea</taxon>
        <taxon>Multicrustacea</taxon>
        <taxon>Cirripedia</taxon>
        <taxon>Thoracica</taxon>
        <taxon>Thoracicalcarea</taxon>
        <taxon>Balanomorpha</taxon>
        <taxon>Balanoidea</taxon>
        <taxon>Balanidae</taxon>
        <taxon>Amphibalaninae</taxon>
        <taxon>Amphibalanus</taxon>
    </lineage>
</organism>
<proteinExistence type="predicted"/>
<feature type="region of interest" description="Disordered" evidence="1">
    <location>
        <begin position="1"/>
        <end position="91"/>
    </location>
</feature>
<evidence type="ECO:0000313" key="2">
    <source>
        <dbReference type="EMBL" id="KAF0311801.1"/>
    </source>
</evidence>
<evidence type="ECO:0000313" key="3">
    <source>
        <dbReference type="Proteomes" id="UP000440578"/>
    </source>
</evidence>
<evidence type="ECO:0000256" key="1">
    <source>
        <dbReference type="SAM" id="MobiDB-lite"/>
    </source>
</evidence>
<dbReference type="EMBL" id="VIIS01000216">
    <property type="protein sequence ID" value="KAF0311801.1"/>
    <property type="molecule type" value="Genomic_DNA"/>
</dbReference>
<name>A0A6A4XBK3_AMPAM</name>
<protein>
    <submittedName>
        <fullName evidence="2">Uncharacterized protein</fullName>
    </submittedName>
</protein>
<keyword evidence="3" id="KW-1185">Reference proteome</keyword>
<sequence>MEDFADEAPDISRPVHQLFPPALLGSTAQQDVSTATSMTRQHGSRAQQDGSTATSTARKHSTPQPARHSRDGSTEERLNGQEWLASTAEHG</sequence>
<accession>A0A6A4XBK3</accession>